<comment type="subcellular location">
    <subcellularLocation>
        <location evidence="1 8">Virion</location>
    </subcellularLocation>
</comment>
<dbReference type="GO" id="GO:0044003">
    <property type="term" value="P:symbiont-mediated perturbation of host process"/>
    <property type="evidence" value="ECO:0007669"/>
    <property type="project" value="InterPro"/>
</dbReference>
<evidence type="ECO:0000256" key="3">
    <source>
        <dbReference type="ARBA" id="ARBA00022561"/>
    </source>
</evidence>
<dbReference type="InterPro" id="IPR016184">
    <property type="entry name" value="Capsid/spike_ssDNA_virus"/>
</dbReference>
<dbReference type="PIRSF" id="PIRSF004159">
    <property type="entry name" value="Spike_G"/>
    <property type="match status" value="1"/>
</dbReference>
<evidence type="ECO:0000313" key="9">
    <source>
        <dbReference type="EMBL" id="AAZ49388.1"/>
    </source>
</evidence>
<evidence type="ECO:0000256" key="1">
    <source>
        <dbReference type="ARBA" id="ARBA00004328"/>
    </source>
</evidence>
<evidence type="ECO:0000256" key="8">
    <source>
        <dbReference type="PIRNR" id="PIRNR004159"/>
    </source>
</evidence>
<accession>Q2LL43</accession>
<protein>
    <recommendedName>
        <fullName evidence="8">Major spike protein G</fullName>
    </recommendedName>
    <alternativeName>
        <fullName evidence="8">G protein</fullName>
    </alternativeName>
    <alternativeName>
        <fullName evidence="8">GPG</fullName>
    </alternativeName>
</protein>
<evidence type="ECO:0000256" key="5">
    <source>
        <dbReference type="ARBA" id="ARBA00022804"/>
    </source>
</evidence>
<dbReference type="InterPro" id="IPR029053">
    <property type="entry name" value="Viral_coat"/>
</dbReference>
<evidence type="ECO:0000313" key="10">
    <source>
        <dbReference type="Proteomes" id="UP000002556"/>
    </source>
</evidence>
<dbReference type="GO" id="GO:0046718">
    <property type="term" value="P:symbiont entry into host cell"/>
    <property type="evidence" value="ECO:0007669"/>
    <property type="project" value="UniProtKB-UniRule"/>
</dbReference>
<organism evidence="9 10">
    <name type="scientific">Enterobacteria phage WA14</name>
    <dbReference type="NCBI Taxonomy" id="338140"/>
    <lineage>
        <taxon>Viruses</taxon>
        <taxon>Monodnaviria</taxon>
        <taxon>Sangervirae</taxon>
        <taxon>Phixviricota</taxon>
        <taxon>Malgrandaviricetes</taxon>
        <taxon>Petitvirales</taxon>
        <taxon>Microviridae</taxon>
        <taxon>Bullavirinae</taxon>
        <taxon>Gequatrovirus</taxon>
        <taxon>Gequatrovirus G4</taxon>
    </lineage>
</organism>
<dbReference type="GO" id="GO:0019062">
    <property type="term" value="P:virion attachment to host cell"/>
    <property type="evidence" value="ECO:0007669"/>
    <property type="project" value="UniProtKB-UniRule"/>
</dbReference>
<dbReference type="EMBL" id="DQ079909">
    <property type="protein sequence ID" value="AAZ49388.1"/>
    <property type="molecule type" value="Genomic_DNA"/>
</dbReference>
<sequence>MFQTYLSKHNSPLTSQSITATKTPAAAAPIISTPELSRSTIFAGLTLTAATTHSGVAHVVRIDETNPTDNQVLSVAASLSGVPSDAIAIAIRFEVADGTVPTALPALYSAYPVEFFTSGAALSCKDAVSIPTHPVTAGNDVYAGILIWSKSWAAGVVSGLLSVNQVNRETTVLQPLK</sequence>
<keyword evidence="5" id="KW-1161">Viral attachment to host cell</keyword>
<dbReference type="InterPro" id="IPR003515">
    <property type="entry name" value="Spike_G"/>
</dbReference>
<dbReference type="Proteomes" id="UP000002556">
    <property type="component" value="Genome"/>
</dbReference>
<keyword evidence="3 8" id="KW-0167">Capsid protein</keyword>
<name>Q2LL43_9VIRU</name>
<gene>
    <name evidence="9" type="primary">G</name>
</gene>
<dbReference type="SUPFAM" id="SSF88645">
    <property type="entry name" value="ssDNA viruses"/>
    <property type="match status" value="1"/>
</dbReference>
<evidence type="ECO:0000256" key="2">
    <source>
        <dbReference type="ARBA" id="ARBA00007826"/>
    </source>
</evidence>
<comment type="similarity">
    <text evidence="2 8">Belongs to the microvirus G protein family.</text>
</comment>
<proteinExistence type="inferred from homology"/>
<reference evidence="9 10" key="1">
    <citation type="journal article" date="2006" name="J. Bacteriol.">
        <title>Horizontal gene transfer and the evolution of microvirid coliphage genomes.</title>
        <authorList>
            <person name="Rokyta D.R."/>
            <person name="Burch C.L."/>
            <person name="Caudle S.B."/>
            <person name="Wichman H.A."/>
        </authorList>
    </citation>
    <scope>NUCLEOTIDE SEQUENCE</scope>
</reference>
<dbReference type="GO" id="GO:0019028">
    <property type="term" value="C:viral capsid"/>
    <property type="evidence" value="ECO:0007669"/>
    <property type="project" value="UniProtKB-UniRule"/>
</dbReference>
<dbReference type="Gene3D" id="2.60.120.20">
    <property type="match status" value="1"/>
</dbReference>
<evidence type="ECO:0000256" key="4">
    <source>
        <dbReference type="ARBA" id="ARBA00022581"/>
    </source>
</evidence>
<keyword evidence="4 8" id="KW-0945">Host-virus interaction</keyword>
<dbReference type="Pfam" id="PF02306">
    <property type="entry name" value="Phage_G"/>
    <property type="match status" value="1"/>
</dbReference>
<evidence type="ECO:0000256" key="6">
    <source>
        <dbReference type="ARBA" id="ARBA00022844"/>
    </source>
</evidence>
<comment type="function">
    <text evidence="8">Attaches the circulating virion to the bacterial lipopolysaccharides which serve as receptor for the virus. Determines the phage host-range. Probably triggers with protein H the injection of the phage DNA into the host cytoplasm upon conformational changes induced by the interaction with host lipopolysaccharides.</text>
</comment>
<keyword evidence="7" id="KW-1160">Virus entry into host cell</keyword>
<keyword evidence="6 8" id="KW-0946">Virion</keyword>
<evidence type="ECO:0000256" key="7">
    <source>
        <dbReference type="ARBA" id="ARBA00023296"/>
    </source>
</evidence>